<sequence length="77" mass="8190">MPYSLCSVLNACPPCADHRGEKRYCVKTDLLGLQTCVAASQKGGRCSSTQIKSGVYEGRPPCQEGLECSETMGGKCT</sequence>
<dbReference type="EMBL" id="JABXBU010000012">
    <property type="protein sequence ID" value="KAF8788755.1"/>
    <property type="molecule type" value="Genomic_DNA"/>
</dbReference>
<reference evidence="1" key="2">
    <citation type="submission" date="2020-06" db="EMBL/GenBank/DDBJ databases">
        <authorList>
            <person name="Sheffer M."/>
        </authorList>
    </citation>
    <scope>NUCLEOTIDE SEQUENCE</scope>
</reference>
<name>A0A8T0FEC7_ARGBR</name>
<accession>A0A8T0FEC7</accession>
<dbReference type="Proteomes" id="UP000807504">
    <property type="component" value="Unassembled WGS sequence"/>
</dbReference>
<protein>
    <submittedName>
        <fullName evidence="1">Uncharacterized protein</fullName>
    </submittedName>
</protein>
<proteinExistence type="predicted"/>
<dbReference type="Gene3D" id="2.10.80.10">
    <property type="entry name" value="Lipase, subunit A"/>
    <property type="match status" value="1"/>
</dbReference>
<keyword evidence="2" id="KW-1185">Reference proteome</keyword>
<reference evidence="1" key="1">
    <citation type="journal article" date="2020" name="bioRxiv">
        <title>Chromosome-level reference genome of the European wasp spider Argiope bruennichi: a resource for studies on range expansion and evolutionary adaptation.</title>
        <authorList>
            <person name="Sheffer M.M."/>
            <person name="Hoppe A."/>
            <person name="Krehenwinkel H."/>
            <person name="Uhl G."/>
            <person name="Kuss A.W."/>
            <person name="Jensen L."/>
            <person name="Jensen C."/>
            <person name="Gillespie R.G."/>
            <person name="Hoff K.J."/>
            <person name="Prost S."/>
        </authorList>
    </citation>
    <scope>NUCLEOTIDE SEQUENCE</scope>
</reference>
<organism evidence="1 2">
    <name type="scientific">Argiope bruennichi</name>
    <name type="common">Wasp spider</name>
    <name type="synonym">Aranea bruennichi</name>
    <dbReference type="NCBI Taxonomy" id="94029"/>
    <lineage>
        <taxon>Eukaryota</taxon>
        <taxon>Metazoa</taxon>
        <taxon>Ecdysozoa</taxon>
        <taxon>Arthropoda</taxon>
        <taxon>Chelicerata</taxon>
        <taxon>Arachnida</taxon>
        <taxon>Araneae</taxon>
        <taxon>Araneomorphae</taxon>
        <taxon>Entelegynae</taxon>
        <taxon>Araneoidea</taxon>
        <taxon>Araneidae</taxon>
        <taxon>Argiope</taxon>
    </lineage>
</organism>
<gene>
    <name evidence="1" type="ORF">HNY73_006761</name>
</gene>
<dbReference type="AlphaFoldDB" id="A0A8T0FEC7"/>
<evidence type="ECO:0000313" key="1">
    <source>
        <dbReference type="EMBL" id="KAF8788755.1"/>
    </source>
</evidence>
<evidence type="ECO:0000313" key="2">
    <source>
        <dbReference type="Proteomes" id="UP000807504"/>
    </source>
</evidence>
<comment type="caution">
    <text evidence="1">The sequence shown here is derived from an EMBL/GenBank/DDBJ whole genome shotgun (WGS) entry which is preliminary data.</text>
</comment>